<comment type="caution">
    <text evidence="1">The sequence shown here is derived from an EMBL/GenBank/DDBJ whole genome shotgun (WGS) entry which is preliminary data.</text>
</comment>
<sequence>MVARVALLRAVNVGGTGALPMAQLRTLGEACGFSNVRTYIASGNLLLESPLDEAAIKALLEARLLAHAGKPIEVFVRSVDELEAIIAANPFADAKGSQHMVFFQEEPTSSDLIDQCRDRQGERMALGPRELHVDYGDGIRNSRLKIPGKLGRTARNINTVRKLALLLRL</sequence>
<dbReference type="PIRSF" id="PIRSF008502">
    <property type="entry name" value="UCP008502"/>
    <property type="match status" value="1"/>
</dbReference>
<keyword evidence="2" id="KW-1185">Reference proteome</keyword>
<protein>
    <submittedName>
        <fullName evidence="1">DUF1697 domain-containing protein</fullName>
    </submittedName>
</protein>
<dbReference type="EMBL" id="JBHLTL010000001">
    <property type="protein sequence ID" value="MFC0587874.1"/>
    <property type="molecule type" value="Genomic_DNA"/>
</dbReference>
<dbReference type="InterPro" id="IPR012545">
    <property type="entry name" value="DUF1697"/>
</dbReference>
<evidence type="ECO:0000313" key="1">
    <source>
        <dbReference type="EMBL" id="MFC0587874.1"/>
    </source>
</evidence>
<reference evidence="1 2" key="1">
    <citation type="submission" date="2024-09" db="EMBL/GenBank/DDBJ databases">
        <authorList>
            <person name="Sun Q."/>
            <person name="Mori K."/>
        </authorList>
    </citation>
    <scope>NUCLEOTIDE SEQUENCE [LARGE SCALE GENOMIC DNA]</scope>
    <source>
        <strain evidence="1 2">NCAIM B.02537</strain>
    </source>
</reference>
<evidence type="ECO:0000313" key="2">
    <source>
        <dbReference type="Proteomes" id="UP001589943"/>
    </source>
</evidence>
<dbReference type="SUPFAM" id="SSF160379">
    <property type="entry name" value="SP0830-like"/>
    <property type="match status" value="1"/>
</dbReference>
<organism evidence="1 2">
    <name type="scientific">Novosphingobium aquiterrae</name>
    <dbReference type="NCBI Taxonomy" id="624388"/>
    <lineage>
        <taxon>Bacteria</taxon>
        <taxon>Pseudomonadati</taxon>
        <taxon>Pseudomonadota</taxon>
        <taxon>Alphaproteobacteria</taxon>
        <taxon>Sphingomonadales</taxon>
        <taxon>Sphingomonadaceae</taxon>
        <taxon>Novosphingobium</taxon>
    </lineage>
</organism>
<dbReference type="Gene3D" id="3.30.70.1280">
    <property type="entry name" value="SP0830-like domains"/>
    <property type="match status" value="1"/>
</dbReference>
<dbReference type="Pfam" id="PF08002">
    <property type="entry name" value="DUF1697"/>
    <property type="match status" value="1"/>
</dbReference>
<proteinExistence type="predicted"/>
<dbReference type="PANTHER" id="PTHR36439:SF1">
    <property type="entry name" value="DUF1697 DOMAIN-CONTAINING PROTEIN"/>
    <property type="match status" value="1"/>
</dbReference>
<dbReference type="RefSeq" id="WP_379479398.1">
    <property type="nucleotide sequence ID" value="NZ_JBHLTL010000001.1"/>
</dbReference>
<accession>A0ABV6PE59</accession>
<dbReference type="Proteomes" id="UP001589943">
    <property type="component" value="Unassembled WGS sequence"/>
</dbReference>
<dbReference type="PANTHER" id="PTHR36439">
    <property type="entry name" value="BLL4334 PROTEIN"/>
    <property type="match status" value="1"/>
</dbReference>
<name>A0ABV6PE59_9SPHN</name>
<gene>
    <name evidence="1" type="ORF">ACFFF7_00440</name>
</gene>